<evidence type="ECO:0000313" key="3">
    <source>
        <dbReference type="EMBL" id="AKZ65806.1"/>
    </source>
</evidence>
<keyword evidence="4" id="KW-1185">Reference proteome</keyword>
<dbReference type="InterPro" id="IPR019405">
    <property type="entry name" value="Lactonase_7-beta_prop"/>
</dbReference>
<dbReference type="InterPro" id="IPR050282">
    <property type="entry name" value="Cycloisomerase_2"/>
</dbReference>
<keyword evidence="2" id="KW-0119">Carbohydrate metabolism</keyword>
<proteinExistence type="inferred from homology"/>
<dbReference type="PANTHER" id="PTHR30344:SF1">
    <property type="entry name" value="6-PHOSPHOGLUCONOLACTONASE"/>
    <property type="match status" value="1"/>
</dbReference>
<dbReference type="InterPro" id="IPR015943">
    <property type="entry name" value="WD40/YVTN_repeat-like_dom_sf"/>
</dbReference>
<dbReference type="AlphaFoldDB" id="A0A0K2BK56"/>
<keyword evidence="2" id="KW-0313">Glucose metabolism</keyword>
<dbReference type="GO" id="GO:0005829">
    <property type="term" value="C:cytosol"/>
    <property type="evidence" value="ECO:0007669"/>
    <property type="project" value="TreeGrafter"/>
</dbReference>
<organism evidence="3 4">
    <name type="scientific">Candidatus Palibaumannia cicadellinicola</name>
    <dbReference type="NCBI Taxonomy" id="186490"/>
    <lineage>
        <taxon>Bacteria</taxon>
        <taxon>Pseudomonadati</taxon>
        <taxon>Pseudomonadota</taxon>
        <taxon>Gammaproteobacteria</taxon>
        <taxon>Candidatus Palibaumannia</taxon>
    </lineage>
</organism>
<keyword evidence="3" id="KW-0378">Hydrolase</keyword>
<accession>A0A0K2BK56</accession>
<dbReference type="Proteomes" id="UP000056466">
    <property type="component" value="Chromosome"/>
</dbReference>
<gene>
    <name evidence="3" type="primary">pgl</name>
    <name evidence="3" type="ORF">AB162_204</name>
</gene>
<evidence type="ECO:0000256" key="2">
    <source>
        <dbReference type="ARBA" id="ARBA00022526"/>
    </source>
</evidence>
<dbReference type="NCBIfam" id="NF008258">
    <property type="entry name" value="PRK11028.1"/>
    <property type="match status" value="1"/>
</dbReference>
<dbReference type="RefSeq" id="WP_053096697.1">
    <property type="nucleotide sequence ID" value="NZ_CP011787.1"/>
</dbReference>
<dbReference type="EMBL" id="CP011787">
    <property type="protein sequence ID" value="AKZ65806.1"/>
    <property type="molecule type" value="Genomic_DNA"/>
</dbReference>
<protein>
    <submittedName>
        <fullName evidence="3">6-phosphogluconolactonase</fullName>
        <ecNumber evidence="3">3.1.1.31</ecNumber>
    </submittedName>
</protein>
<dbReference type="PANTHER" id="PTHR30344">
    <property type="entry name" value="6-PHOSPHOGLUCONOLACTONASE-RELATED"/>
    <property type="match status" value="1"/>
</dbReference>
<dbReference type="GO" id="GO:0006006">
    <property type="term" value="P:glucose metabolic process"/>
    <property type="evidence" value="ECO:0007669"/>
    <property type="project" value="UniProtKB-KW"/>
</dbReference>
<evidence type="ECO:0000313" key="4">
    <source>
        <dbReference type="Proteomes" id="UP000056466"/>
    </source>
</evidence>
<dbReference type="OrthoDB" id="9790815at2"/>
<name>A0A0K2BK56_9GAMM</name>
<comment type="similarity">
    <text evidence="1">Belongs to the cycloisomerase 2 family.</text>
</comment>
<dbReference type="EC" id="3.1.1.31" evidence="3"/>
<dbReference type="SUPFAM" id="SSF50974">
    <property type="entry name" value="Nitrous oxide reductase, N-terminal domain"/>
    <property type="match status" value="1"/>
</dbReference>
<sequence length="332" mass="36694">MKTFVYVSSPESKNIHVFKMDTSGILKLLQVVNTPGIGQPMIIHPAKTHLYLGVRPVCSIISYSINNNNGLLHEENTSLLPSTLSPTHLTTDLSGRTLYCTSYNGSCLSVSQINENGIASKPIQIIDSLINCHSSNIDTNNKVVWVPCLTEDRIRLFYREKTGTLTPCSPEAVHNNDGTGPRHMVFHHSGRYAYVINELNSSVTIYSNAGNFPCILKTINFMPDLFYGVRWAADIHITPDGKWLYCSDRSASIIACFSVSDDGSKLHLIGHHNTEKQPRGFNIDATGSYLIVSGQKSNHITVYSINKTNGFLNILSRNLVGKGPIFVVILQL</sequence>
<dbReference type="Gene3D" id="2.130.10.10">
    <property type="entry name" value="YVTN repeat-like/Quinoprotein amine dehydrogenase"/>
    <property type="match status" value="1"/>
</dbReference>
<dbReference type="Pfam" id="PF10282">
    <property type="entry name" value="Lactonase"/>
    <property type="match status" value="1"/>
</dbReference>
<dbReference type="GO" id="GO:0017057">
    <property type="term" value="F:6-phosphogluconolactonase activity"/>
    <property type="evidence" value="ECO:0007669"/>
    <property type="project" value="UniProtKB-EC"/>
</dbReference>
<dbReference type="PATRIC" id="fig|186490.8.peg.191"/>
<dbReference type="InterPro" id="IPR011045">
    <property type="entry name" value="N2O_reductase_N"/>
</dbReference>
<dbReference type="KEGG" id="bcig:AB162_204"/>
<reference evidence="3 4" key="1">
    <citation type="submission" date="2015-06" db="EMBL/GenBank/DDBJ databases">
        <title>Lineage-specific patterns of genome deterioration in obligate symbionts.</title>
        <authorList>
            <person name="Bennett G.M."/>
            <person name="McCutcheon J.P."/>
            <person name="McDonald B.R."/>
            <person name="Moran N.A."/>
        </authorList>
    </citation>
    <scope>NUCLEOTIDE SEQUENCE [LARGE SCALE GENOMIC DNA]</scope>
    <source>
        <strain evidence="3 4">B-GSS</strain>
    </source>
</reference>
<evidence type="ECO:0000256" key="1">
    <source>
        <dbReference type="ARBA" id="ARBA00005564"/>
    </source>
</evidence>